<dbReference type="PANTHER" id="PTHR46845:SF1">
    <property type="entry name" value="INSULIN-LIKE GROWTH FACTOR I"/>
    <property type="match status" value="1"/>
</dbReference>
<dbReference type="OrthoDB" id="6073607at2759"/>
<dbReference type="GO" id="GO:0005159">
    <property type="term" value="F:insulin-like growth factor receptor binding"/>
    <property type="evidence" value="ECO:0007669"/>
    <property type="project" value="TreeGrafter"/>
</dbReference>
<dbReference type="Pfam" id="PF00049">
    <property type="entry name" value="Insulin"/>
    <property type="match status" value="1"/>
</dbReference>
<comment type="subcellular location">
    <subcellularLocation>
        <location evidence="3">Secreted</location>
    </subcellularLocation>
</comment>
<evidence type="ECO:0000256" key="3">
    <source>
        <dbReference type="RuleBase" id="RU000406"/>
    </source>
</evidence>
<dbReference type="GO" id="GO:0048009">
    <property type="term" value="P:insulin-like growth factor receptor signaling pathway"/>
    <property type="evidence" value="ECO:0007669"/>
    <property type="project" value="TreeGrafter"/>
</dbReference>
<dbReference type="GO" id="GO:0008283">
    <property type="term" value="P:cell population proliferation"/>
    <property type="evidence" value="ECO:0007669"/>
    <property type="project" value="TreeGrafter"/>
</dbReference>
<dbReference type="PROSITE" id="PS00262">
    <property type="entry name" value="INSULIN"/>
    <property type="match status" value="1"/>
</dbReference>
<evidence type="ECO:0000313" key="6">
    <source>
        <dbReference type="Proteomes" id="UP000507470"/>
    </source>
</evidence>
<evidence type="ECO:0000313" key="5">
    <source>
        <dbReference type="EMBL" id="CAC5409910.1"/>
    </source>
</evidence>
<dbReference type="AlphaFoldDB" id="A0A6J8DSW9"/>
<protein>
    <submittedName>
        <fullName evidence="5">IGF2</fullName>
    </submittedName>
</protein>
<dbReference type="InterPro" id="IPR036438">
    <property type="entry name" value="Insulin-like_sf"/>
</dbReference>
<proteinExistence type="inferred from homology"/>
<dbReference type="InterPro" id="IPR022352">
    <property type="entry name" value="Ins/IGF/rlx"/>
</dbReference>
<dbReference type="InterPro" id="IPR016179">
    <property type="entry name" value="Insulin-like"/>
</dbReference>
<dbReference type="Gene3D" id="1.10.100.10">
    <property type="entry name" value="Insulin-like"/>
    <property type="match status" value="1"/>
</dbReference>
<dbReference type="GO" id="GO:0005179">
    <property type="term" value="F:hormone activity"/>
    <property type="evidence" value="ECO:0007669"/>
    <property type="project" value="InterPro"/>
</dbReference>
<evidence type="ECO:0000259" key="4">
    <source>
        <dbReference type="SMART" id="SM00078"/>
    </source>
</evidence>
<keyword evidence="3" id="KW-0964">Secreted</keyword>
<sequence length="219" mass="25197">MLNIINNKRSYVKHDDFNIVNKKISYGKCDDFNIVNKKISYEKRDDLNIVKQEKIVFQKFQLFSIIVVLLSLLTTTSAQDVYLCGGQLTSALESICRGEYHDVRYTERSARPSYLYDNLVVRSQQNSGIIDECCYAICSFETLQSYCLHPQTTEKIIEIVTDEPERETTTATTLATTLRLTSTTRESVKSRKKGRNGFKKLFYFRGLGQNPTRLPSQTN</sequence>
<dbReference type="EMBL" id="CACVKT020007649">
    <property type="protein sequence ID" value="CAC5409910.1"/>
    <property type="molecule type" value="Genomic_DNA"/>
</dbReference>
<comment type="similarity">
    <text evidence="1 3">Belongs to the insulin family.</text>
</comment>
<dbReference type="GO" id="GO:0051897">
    <property type="term" value="P:positive regulation of phosphatidylinositol 3-kinase/protein kinase B signal transduction"/>
    <property type="evidence" value="ECO:0007669"/>
    <property type="project" value="TreeGrafter"/>
</dbReference>
<dbReference type="InterPro" id="IPR022353">
    <property type="entry name" value="Insulin_CS"/>
</dbReference>
<gene>
    <name evidence="5" type="ORF">MCOR_43136</name>
</gene>
<reference evidence="5 6" key="1">
    <citation type="submission" date="2020-06" db="EMBL/GenBank/DDBJ databases">
        <authorList>
            <person name="Li R."/>
            <person name="Bekaert M."/>
        </authorList>
    </citation>
    <scope>NUCLEOTIDE SEQUENCE [LARGE SCALE GENOMIC DNA]</scope>
    <source>
        <strain evidence="6">wild</strain>
    </source>
</reference>
<keyword evidence="6" id="KW-1185">Reference proteome</keyword>
<dbReference type="SUPFAM" id="SSF56994">
    <property type="entry name" value="Insulin-like"/>
    <property type="match status" value="1"/>
</dbReference>
<keyword evidence="2" id="KW-1015">Disulfide bond</keyword>
<dbReference type="GO" id="GO:0008284">
    <property type="term" value="P:positive regulation of cell population proliferation"/>
    <property type="evidence" value="ECO:0007669"/>
    <property type="project" value="TreeGrafter"/>
</dbReference>
<organism evidence="5 6">
    <name type="scientific">Mytilus coruscus</name>
    <name type="common">Sea mussel</name>
    <dbReference type="NCBI Taxonomy" id="42192"/>
    <lineage>
        <taxon>Eukaryota</taxon>
        <taxon>Metazoa</taxon>
        <taxon>Spiralia</taxon>
        <taxon>Lophotrochozoa</taxon>
        <taxon>Mollusca</taxon>
        <taxon>Bivalvia</taxon>
        <taxon>Autobranchia</taxon>
        <taxon>Pteriomorphia</taxon>
        <taxon>Mytilida</taxon>
        <taxon>Mytiloidea</taxon>
        <taxon>Mytilidae</taxon>
        <taxon>Mytilinae</taxon>
        <taxon>Mytilus</taxon>
    </lineage>
</organism>
<dbReference type="GO" id="GO:0005615">
    <property type="term" value="C:extracellular space"/>
    <property type="evidence" value="ECO:0007669"/>
    <property type="project" value="TreeGrafter"/>
</dbReference>
<evidence type="ECO:0000256" key="1">
    <source>
        <dbReference type="ARBA" id="ARBA00009034"/>
    </source>
</evidence>
<dbReference type="PRINTS" id="PR00276">
    <property type="entry name" value="INSULINFAMLY"/>
</dbReference>
<dbReference type="GO" id="GO:0043066">
    <property type="term" value="P:negative regulation of apoptotic process"/>
    <property type="evidence" value="ECO:0007669"/>
    <property type="project" value="TreeGrafter"/>
</dbReference>
<name>A0A6J8DSW9_MYTCO</name>
<evidence type="ECO:0000256" key="2">
    <source>
        <dbReference type="ARBA" id="ARBA00023157"/>
    </source>
</evidence>
<feature type="domain" description="Insulin-like" evidence="4">
    <location>
        <begin position="81"/>
        <end position="147"/>
    </location>
</feature>
<dbReference type="SMART" id="SM00078">
    <property type="entry name" value="IlGF"/>
    <property type="match status" value="1"/>
</dbReference>
<dbReference type="Proteomes" id="UP000507470">
    <property type="component" value="Unassembled WGS sequence"/>
</dbReference>
<accession>A0A6J8DSW9</accession>
<dbReference type="PANTHER" id="PTHR46845">
    <property type="entry name" value="INSULIN-LIKE GROWTH FACTOR I"/>
    <property type="match status" value="1"/>
</dbReference>